<reference evidence="2" key="1">
    <citation type="submission" date="2023-06" db="EMBL/GenBank/DDBJ databases">
        <title>Comparative genomics of Bacillaceae isolates and their secondary metabolite potential.</title>
        <authorList>
            <person name="Song L."/>
            <person name="Nielsen L.J."/>
            <person name="Mohite O."/>
            <person name="Xu X."/>
            <person name="Weber T."/>
            <person name="Kovacs A.T."/>
        </authorList>
    </citation>
    <scope>NUCLEOTIDE SEQUENCE</scope>
    <source>
        <strain evidence="2">G1S1</strain>
    </source>
</reference>
<dbReference type="EMBL" id="JAUCFI010000003">
    <property type="protein sequence ID" value="MDM5282183.1"/>
    <property type="molecule type" value="Genomic_DNA"/>
</dbReference>
<evidence type="ECO:0000313" key="3">
    <source>
        <dbReference type="Proteomes" id="UP001238973"/>
    </source>
</evidence>
<keyword evidence="1" id="KW-0812">Transmembrane</keyword>
<dbReference type="Proteomes" id="UP001238973">
    <property type="component" value="Unassembled WGS sequence"/>
</dbReference>
<gene>
    <name evidence="2" type="ORF">QUF85_02370</name>
</gene>
<evidence type="ECO:0000256" key="1">
    <source>
        <dbReference type="SAM" id="Phobius"/>
    </source>
</evidence>
<comment type="caution">
    <text evidence="2">The sequence shown here is derived from an EMBL/GenBank/DDBJ whole genome shotgun (WGS) entry which is preliminary data.</text>
</comment>
<feature type="transmembrane region" description="Helical" evidence="1">
    <location>
        <begin position="19"/>
        <end position="38"/>
    </location>
</feature>
<dbReference type="RefSeq" id="WP_289348427.1">
    <property type="nucleotide sequence ID" value="NZ_JAUCFI010000003.1"/>
</dbReference>
<evidence type="ECO:0000313" key="2">
    <source>
        <dbReference type="EMBL" id="MDM5282183.1"/>
    </source>
</evidence>
<protein>
    <submittedName>
        <fullName evidence="2">Uncharacterized protein</fullName>
    </submittedName>
</protein>
<proteinExistence type="predicted"/>
<keyword evidence="1" id="KW-0472">Membrane</keyword>
<organism evidence="2 3">
    <name type="scientific">Peribacillus frigoritolerans</name>
    <dbReference type="NCBI Taxonomy" id="450367"/>
    <lineage>
        <taxon>Bacteria</taxon>
        <taxon>Bacillati</taxon>
        <taxon>Bacillota</taxon>
        <taxon>Bacilli</taxon>
        <taxon>Bacillales</taxon>
        <taxon>Bacillaceae</taxon>
        <taxon>Peribacillus</taxon>
    </lineage>
</organism>
<sequence length="66" mass="7176">MGTSSIGTNGEQHVSLTSYQFALLGSVALLVIALLFAMRLKKDDFKAKIPKQHMAKSLDVKQVRSG</sequence>
<dbReference type="AlphaFoldDB" id="A0AAJ1QIM3"/>
<keyword evidence="1" id="KW-1133">Transmembrane helix</keyword>
<accession>A0AAJ1QIM3</accession>
<name>A0AAJ1QIM3_9BACI</name>